<evidence type="ECO:0000256" key="1">
    <source>
        <dbReference type="ARBA" id="ARBA00004374"/>
    </source>
</evidence>
<dbReference type="AlphaFoldDB" id="A0A8T3D4S8"/>
<name>A0A8T3D4S8_9TELE</name>
<dbReference type="GO" id="GO:0008053">
    <property type="term" value="P:mitochondrial fusion"/>
    <property type="evidence" value="ECO:0007669"/>
    <property type="project" value="InterPro"/>
</dbReference>
<accession>A0A8T3D4S8</accession>
<keyword evidence="2" id="KW-0812">Transmembrane</keyword>
<reference evidence="13" key="1">
    <citation type="submission" date="2021-01" db="EMBL/GenBank/DDBJ databases">
        <authorList>
            <person name="Zahm M."/>
            <person name="Roques C."/>
            <person name="Cabau C."/>
            <person name="Klopp C."/>
            <person name="Donnadieu C."/>
            <person name="Jouanno E."/>
            <person name="Lampietro C."/>
            <person name="Louis A."/>
            <person name="Herpin A."/>
            <person name="Echchiki A."/>
            <person name="Berthelot C."/>
            <person name="Parey E."/>
            <person name="Roest-Crollius H."/>
            <person name="Braasch I."/>
            <person name="Postlethwait J."/>
            <person name="Bobe J."/>
            <person name="Montfort J."/>
            <person name="Bouchez O."/>
            <person name="Begum T."/>
            <person name="Mejri S."/>
            <person name="Adams A."/>
            <person name="Chen W.-J."/>
            <person name="Guiguen Y."/>
        </authorList>
    </citation>
    <scope>NUCLEOTIDE SEQUENCE</scope>
    <source>
        <tissue evidence="13">Blood</tissue>
    </source>
</reference>
<evidence type="ECO:0000256" key="10">
    <source>
        <dbReference type="ARBA" id="ARBA00023134"/>
    </source>
</evidence>
<dbReference type="GO" id="GO:0003924">
    <property type="term" value="F:GTPase activity"/>
    <property type="evidence" value="ECO:0007669"/>
    <property type="project" value="InterPro"/>
</dbReference>
<dbReference type="InterPro" id="IPR045063">
    <property type="entry name" value="Dynamin_N"/>
</dbReference>
<evidence type="ECO:0000256" key="7">
    <source>
        <dbReference type="ARBA" id="ARBA00022989"/>
    </source>
</evidence>
<sequence>MDTTDTSPLKRFVVAKKKISDVFETLLDYVKEGSAFVEDTCRNEDLTQIADEDQLVLIQAYTGKLQVIKEVLARRHMKVAFFGRTSNGKSTVINAMLRDRVLPSGIGHTTNCFLSVEGTDEDKAYLKTEGSEEEKSVKTVNQLAHALHMDESLDAGCLVKVFWPKTKCALLRDDLVLMDSPGTDVTSELDSWIDKFCLDADVFVLVANSESTLMNTEKHFFHKVNERLSKPNIFILNNRWDASASEPEYMEDVRKQHMDRCVSFLVEELKVVDQEQAPNRIFFVSAKEVLNSRMQRAQGMPETGGALAEGFQERLKEFQNFERTFEECISQSAVKTKFEQHTIRAKQITETVKDIMDSINIASAEKRVLSMEEREYQMDRLDFVRNQLNLLTEDIKKRIKTVTEGVEEKVSNAMAEEICRLSVLIDEFHSDFHPSPHVLKLYKAELLKHIEEGMGKNLAFRCSSEISTSVQASQKDMIDCVQPLLPSAVQSQLHTLIPSRRFDLSYDLNCGTLCSDFQENIEFQFSLGWTALVNRFLGPANAKRALMLVNHNLQVPRPLPTTPSAPAGSIPQDAMVTQEELMVTMATGLASLTSRTSMSVLIVGGVVWRSVGWRLIALSMSLYGLLYLYEKLTWTTKAKERAFKRQFVDYATEKLQMIVSFTSANCSHQVQQEMATTFARLCQQVDLTQRELEGEISRLTTKIQQLESVQSRSKILRHKATYLELELENFTTQYLQPQQ</sequence>
<keyword evidence="9" id="KW-0496">Mitochondrion</keyword>
<dbReference type="SUPFAM" id="SSF52540">
    <property type="entry name" value="P-loop containing nucleoside triphosphate hydrolases"/>
    <property type="match status" value="1"/>
</dbReference>
<dbReference type="PANTHER" id="PTHR10465:SF2">
    <property type="entry name" value="MITOFUSIN-1"/>
    <property type="match status" value="1"/>
</dbReference>
<evidence type="ECO:0000256" key="2">
    <source>
        <dbReference type="ARBA" id="ARBA00022692"/>
    </source>
</evidence>
<dbReference type="CDD" id="cd09912">
    <property type="entry name" value="DLP_2"/>
    <property type="match status" value="1"/>
</dbReference>
<keyword evidence="8" id="KW-0175">Coiled coil</keyword>
<dbReference type="EMBL" id="JAERUA010000013">
    <property type="protein sequence ID" value="KAI1891591.1"/>
    <property type="molecule type" value="Genomic_DNA"/>
</dbReference>
<dbReference type="GO" id="GO:0051646">
    <property type="term" value="P:mitochondrion localization"/>
    <property type="evidence" value="ECO:0007669"/>
    <property type="project" value="TreeGrafter"/>
</dbReference>
<dbReference type="InterPro" id="IPR027417">
    <property type="entry name" value="P-loop_NTPase"/>
</dbReference>
<dbReference type="FunFam" id="3.40.50.300:FF:000214">
    <property type="entry name" value="Mitofusin 2"/>
    <property type="match status" value="1"/>
</dbReference>
<keyword evidence="6" id="KW-0832">Ubl conjugation</keyword>
<feature type="domain" description="Dynamin-type G" evidence="12">
    <location>
        <begin position="73"/>
        <end position="322"/>
    </location>
</feature>
<keyword evidence="4" id="KW-1000">Mitochondrion outer membrane</keyword>
<dbReference type="OrthoDB" id="6256226at2759"/>
<evidence type="ECO:0000256" key="9">
    <source>
        <dbReference type="ARBA" id="ARBA00023128"/>
    </source>
</evidence>
<protein>
    <recommendedName>
        <fullName evidence="12">Dynamin-type G domain-containing protein</fullName>
    </recommendedName>
</protein>
<evidence type="ECO:0000256" key="4">
    <source>
        <dbReference type="ARBA" id="ARBA00022787"/>
    </source>
</evidence>
<comment type="caution">
    <text evidence="13">The sequence shown here is derived from an EMBL/GenBank/DDBJ whole genome shotgun (WGS) entry which is preliminary data.</text>
</comment>
<evidence type="ECO:0000256" key="11">
    <source>
        <dbReference type="ARBA" id="ARBA00023136"/>
    </source>
</evidence>
<dbReference type="InterPro" id="IPR006884">
    <property type="entry name" value="Fzo/mitofusin_HR2"/>
</dbReference>
<dbReference type="PANTHER" id="PTHR10465">
    <property type="entry name" value="TRANSMEMBRANE GTPASE FZO1"/>
    <property type="match status" value="1"/>
</dbReference>
<dbReference type="Pfam" id="PF04799">
    <property type="entry name" value="Fzo_mitofusin"/>
    <property type="match status" value="1"/>
</dbReference>
<evidence type="ECO:0000259" key="12">
    <source>
        <dbReference type="PROSITE" id="PS51718"/>
    </source>
</evidence>
<proteinExistence type="predicted"/>
<keyword evidence="3" id="KW-0547">Nucleotide-binding</keyword>
<evidence type="ECO:0000256" key="3">
    <source>
        <dbReference type="ARBA" id="ARBA00022741"/>
    </source>
</evidence>
<evidence type="ECO:0000256" key="5">
    <source>
        <dbReference type="ARBA" id="ARBA00022801"/>
    </source>
</evidence>
<keyword evidence="11" id="KW-0472">Membrane</keyword>
<keyword evidence="14" id="KW-1185">Reference proteome</keyword>
<evidence type="ECO:0000256" key="6">
    <source>
        <dbReference type="ARBA" id="ARBA00022843"/>
    </source>
</evidence>
<dbReference type="InterPro" id="IPR027094">
    <property type="entry name" value="Mitofusin_fam"/>
</dbReference>
<evidence type="ECO:0000313" key="14">
    <source>
        <dbReference type="Proteomes" id="UP000829720"/>
    </source>
</evidence>
<comment type="subcellular location">
    <subcellularLocation>
        <location evidence="1">Mitochondrion outer membrane</location>
        <topology evidence="1">Multi-pass membrane protein</topology>
    </subcellularLocation>
</comment>
<dbReference type="SUPFAM" id="SSF111479">
    <property type="entry name" value="Fzo-like conserved region"/>
    <property type="match status" value="1"/>
</dbReference>
<keyword evidence="7" id="KW-1133">Transmembrane helix</keyword>
<keyword evidence="10" id="KW-0342">GTP-binding</keyword>
<gene>
    <name evidence="13" type="ORF">AGOR_G00145360</name>
</gene>
<organism evidence="13 14">
    <name type="scientific">Albula goreensis</name>
    <dbReference type="NCBI Taxonomy" id="1534307"/>
    <lineage>
        <taxon>Eukaryota</taxon>
        <taxon>Metazoa</taxon>
        <taxon>Chordata</taxon>
        <taxon>Craniata</taxon>
        <taxon>Vertebrata</taxon>
        <taxon>Euteleostomi</taxon>
        <taxon>Actinopterygii</taxon>
        <taxon>Neopterygii</taxon>
        <taxon>Teleostei</taxon>
        <taxon>Albuliformes</taxon>
        <taxon>Albulidae</taxon>
        <taxon>Albula</taxon>
    </lineage>
</organism>
<dbReference type="Gene3D" id="3.40.50.300">
    <property type="entry name" value="P-loop containing nucleotide triphosphate hydrolases"/>
    <property type="match status" value="1"/>
</dbReference>
<evidence type="ECO:0000256" key="8">
    <source>
        <dbReference type="ARBA" id="ARBA00023054"/>
    </source>
</evidence>
<dbReference type="PROSITE" id="PS51718">
    <property type="entry name" value="G_DYNAMIN_2"/>
    <property type="match status" value="1"/>
</dbReference>
<dbReference type="Proteomes" id="UP000829720">
    <property type="component" value="Unassembled WGS sequence"/>
</dbReference>
<dbReference type="GO" id="GO:0005525">
    <property type="term" value="F:GTP binding"/>
    <property type="evidence" value="ECO:0007669"/>
    <property type="project" value="UniProtKB-KW"/>
</dbReference>
<dbReference type="FunFam" id="1.20.5.110:FF:000012">
    <property type="entry name" value="Mitofusin 2"/>
    <property type="match status" value="1"/>
</dbReference>
<dbReference type="Pfam" id="PF00350">
    <property type="entry name" value="Dynamin_N"/>
    <property type="match status" value="1"/>
</dbReference>
<dbReference type="GO" id="GO:0005741">
    <property type="term" value="C:mitochondrial outer membrane"/>
    <property type="evidence" value="ECO:0007669"/>
    <property type="project" value="UniProtKB-SubCell"/>
</dbReference>
<evidence type="ECO:0000313" key="13">
    <source>
        <dbReference type="EMBL" id="KAI1891591.1"/>
    </source>
</evidence>
<dbReference type="Gene3D" id="1.20.5.110">
    <property type="match status" value="1"/>
</dbReference>
<keyword evidence="5" id="KW-0378">Hydrolase</keyword>
<dbReference type="InterPro" id="IPR030381">
    <property type="entry name" value="G_DYNAMIN_dom"/>
</dbReference>